<dbReference type="AlphaFoldDB" id="A0AAX4H3Q8"/>
<sequence>MFFTDLPTDILSQVFSHLPTESLKSFLQCRDTYVCAYHQIQTTLSVEIKIESPEFDNDHHDFGLYAPIHERRDILCTNFRELTPSGNLKVLRKSSLVLLQADFGNNFEFAALLLLLIDVWRRSNHKVLELHLKVSTQSSLQACLEYLTKFSDLLSLTLSLKLEICEDLFADFASVVHCFQLESINIFITSPMGMQRKNEVRIELNNCTRRFKLKSSHNLTSLQISGSALEWLELDLPMTYDTILKSMNLTEFTRLTDLRLFKIQKAPYHGLCDSFPKISSLRRLYLGFAEKLHGIDFNDFFHHNGNLEYLFFADEKTTSSKYKK</sequence>
<dbReference type="KEGG" id="asau:88171444"/>
<name>A0AAX4H3Q8_9ASCO</name>
<reference evidence="2 3" key="1">
    <citation type="submission" date="2023-10" db="EMBL/GenBank/DDBJ databases">
        <title>Draft Genome Sequence of Candida saopaulonensis from a very Premature Infant with Sepsis.</title>
        <authorList>
            <person name="Ning Y."/>
            <person name="Dai R."/>
            <person name="Xiao M."/>
            <person name="Xu Y."/>
            <person name="Yan Q."/>
            <person name="Zhang L."/>
        </authorList>
    </citation>
    <scope>NUCLEOTIDE SEQUENCE [LARGE SCALE GENOMIC DNA]</scope>
    <source>
        <strain evidence="2 3">19XY460</strain>
    </source>
</reference>
<feature type="domain" description="F-box" evidence="1">
    <location>
        <begin position="1"/>
        <end position="23"/>
    </location>
</feature>
<accession>A0AAX4H3Q8</accession>
<dbReference type="Proteomes" id="UP001338582">
    <property type="component" value="Chromosome 1"/>
</dbReference>
<dbReference type="RefSeq" id="XP_062875537.1">
    <property type="nucleotide sequence ID" value="XM_063019467.1"/>
</dbReference>
<evidence type="ECO:0000259" key="1">
    <source>
        <dbReference type="PROSITE" id="PS50181"/>
    </source>
</evidence>
<dbReference type="InterPro" id="IPR001810">
    <property type="entry name" value="F-box_dom"/>
</dbReference>
<evidence type="ECO:0000313" key="3">
    <source>
        <dbReference type="Proteomes" id="UP001338582"/>
    </source>
</evidence>
<proteinExistence type="predicted"/>
<gene>
    <name evidence="2" type="ORF">PUMCH_000375</name>
</gene>
<dbReference type="GeneID" id="88171444"/>
<dbReference type="PROSITE" id="PS50181">
    <property type="entry name" value="FBOX"/>
    <property type="match status" value="1"/>
</dbReference>
<protein>
    <recommendedName>
        <fullName evidence="1">F-box domain-containing protein</fullName>
    </recommendedName>
</protein>
<dbReference type="EMBL" id="CP138894">
    <property type="protein sequence ID" value="WPK23150.1"/>
    <property type="molecule type" value="Genomic_DNA"/>
</dbReference>
<organism evidence="2 3">
    <name type="scientific">Australozyma saopauloensis</name>
    <dbReference type="NCBI Taxonomy" id="291208"/>
    <lineage>
        <taxon>Eukaryota</taxon>
        <taxon>Fungi</taxon>
        <taxon>Dikarya</taxon>
        <taxon>Ascomycota</taxon>
        <taxon>Saccharomycotina</taxon>
        <taxon>Pichiomycetes</taxon>
        <taxon>Metschnikowiaceae</taxon>
        <taxon>Australozyma</taxon>
    </lineage>
</organism>
<evidence type="ECO:0000313" key="2">
    <source>
        <dbReference type="EMBL" id="WPK23150.1"/>
    </source>
</evidence>
<keyword evidence="3" id="KW-1185">Reference proteome</keyword>